<evidence type="ECO:0000256" key="1">
    <source>
        <dbReference type="SAM" id="SignalP"/>
    </source>
</evidence>
<keyword evidence="1" id="KW-0732">Signal</keyword>
<feature type="non-terminal residue" evidence="2">
    <location>
        <position position="247"/>
    </location>
</feature>
<organism evidence="2 3">
    <name type="scientific">Tetraparma gracilis</name>
    <dbReference type="NCBI Taxonomy" id="2962635"/>
    <lineage>
        <taxon>Eukaryota</taxon>
        <taxon>Sar</taxon>
        <taxon>Stramenopiles</taxon>
        <taxon>Ochrophyta</taxon>
        <taxon>Bolidophyceae</taxon>
        <taxon>Parmales</taxon>
        <taxon>Triparmaceae</taxon>
        <taxon>Tetraparma</taxon>
    </lineage>
</organism>
<evidence type="ECO:0000313" key="2">
    <source>
        <dbReference type="EMBL" id="GMI52338.1"/>
    </source>
</evidence>
<accession>A0ABQ6NB13</accession>
<comment type="caution">
    <text evidence="2">The sequence shown here is derived from an EMBL/GenBank/DDBJ whole genome shotgun (WGS) entry which is preliminary data.</text>
</comment>
<feature type="signal peptide" evidence="1">
    <location>
        <begin position="1"/>
        <end position="26"/>
    </location>
</feature>
<protein>
    <submittedName>
        <fullName evidence="2">Uncharacterized protein</fullName>
    </submittedName>
</protein>
<dbReference type="EMBL" id="BRYB01006587">
    <property type="protein sequence ID" value="GMI52338.1"/>
    <property type="molecule type" value="Genomic_DNA"/>
</dbReference>
<dbReference type="Proteomes" id="UP001165060">
    <property type="component" value="Unassembled WGS sequence"/>
</dbReference>
<name>A0ABQ6NB13_9STRA</name>
<feature type="chain" id="PRO_5046693735" evidence="1">
    <location>
        <begin position="27"/>
        <end position="247"/>
    </location>
</feature>
<gene>
    <name evidence="2" type="ORF">TeGR_g8126</name>
</gene>
<sequence length="247" mass="26409">MAGSASPWPALLFFSLLLFLLPSTAPLPLLSFTSPPSPALTYDTPNVPLAFSLSGMTLGPTAVICVDVMWELGEQSFCKDALDNWVLRGLDHGSYSIKAALHMVDPNHPLAKEISPDGHVNPAAVVVKETISTTFTVDLGENERPPKVHWTWPKEGDVVVLERGVDEIEISFNVYNRFEGLVCFATKEGGALGCVASKARRAALPVGVGRNELVAQLVGPDGKPVDAEFARTEVSFVVEAPPEGAFG</sequence>
<proteinExistence type="predicted"/>
<keyword evidence="3" id="KW-1185">Reference proteome</keyword>
<evidence type="ECO:0000313" key="3">
    <source>
        <dbReference type="Proteomes" id="UP001165060"/>
    </source>
</evidence>
<reference evidence="2 3" key="1">
    <citation type="journal article" date="2023" name="Commun. Biol.">
        <title>Genome analysis of Parmales, the sister group of diatoms, reveals the evolutionary specialization of diatoms from phago-mixotrophs to photoautotrophs.</title>
        <authorList>
            <person name="Ban H."/>
            <person name="Sato S."/>
            <person name="Yoshikawa S."/>
            <person name="Yamada K."/>
            <person name="Nakamura Y."/>
            <person name="Ichinomiya M."/>
            <person name="Sato N."/>
            <person name="Blanc-Mathieu R."/>
            <person name="Endo H."/>
            <person name="Kuwata A."/>
            <person name="Ogata H."/>
        </authorList>
    </citation>
    <scope>NUCLEOTIDE SEQUENCE [LARGE SCALE GENOMIC DNA]</scope>
</reference>